<accession>A0AB34IXK2</accession>
<evidence type="ECO:0000313" key="4">
    <source>
        <dbReference type="Proteomes" id="UP001515480"/>
    </source>
</evidence>
<evidence type="ECO:0000256" key="2">
    <source>
        <dbReference type="SAM" id="SignalP"/>
    </source>
</evidence>
<feature type="region of interest" description="Disordered" evidence="1">
    <location>
        <begin position="325"/>
        <end position="350"/>
    </location>
</feature>
<keyword evidence="2" id="KW-0732">Signal</keyword>
<keyword evidence="4" id="KW-1185">Reference proteome</keyword>
<feature type="compositionally biased region" description="Basic and acidic residues" evidence="1">
    <location>
        <begin position="341"/>
        <end position="350"/>
    </location>
</feature>
<dbReference type="AlphaFoldDB" id="A0AB34IXK2"/>
<dbReference type="EMBL" id="JBGBPQ010000018">
    <property type="protein sequence ID" value="KAL1507470.1"/>
    <property type="molecule type" value="Genomic_DNA"/>
</dbReference>
<reference evidence="3 4" key="1">
    <citation type="journal article" date="2024" name="Science">
        <title>Giant polyketide synthase enzymes in the biosynthesis of giant marine polyether toxins.</title>
        <authorList>
            <person name="Fallon T.R."/>
            <person name="Shende V.V."/>
            <person name="Wierzbicki I.H."/>
            <person name="Pendleton A.L."/>
            <person name="Watervoot N.F."/>
            <person name="Auber R.P."/>
            <person name="Gonzalez D.J."/>
            <person name="Wisecaver J.H."/>
            <person name="Moore B.S."/>
        </authorList>
    </citation>
    <scope>NUCLEOTIDE SEQUENCE [LARGE SCALE GENOMIC DNA]</scope>
    <source>
        <strain evidence="3 4">12B1</strain>
    </source>
</reference>
<evidence type="ECO:0000313" key="3">
    <source>
        <dbReference type="EMBL" id="KAL1507470.1"/>
    </source>
</evidence>
<gene>
    <name evidence="3" type="ORF">AB1Y20_008306</name>
</gene>
<name>A0AB34IXK2_PRYPA</name>
<evidence type="ECO:0008006" key="5">
    <source>
        <dbReference type="Google" id="ProtNLM"/>
    </source>
</evidence>
<protein>
    <recommendedName>
        <fullName evidence="5">COMM domain-containing protein 3</fullName>
    </recommendedName>
</protein>
<feature type="signal peptide" evidence="2">
    <location>
        <begin position="1"/>
        <end position="18"/>
    </location>
</feature>
<proteinExistence type="predicted"/>
<evidence type="ECO:0000256" key="1">
    <source>
        <dbReference type="SAM" id="MobiDB-lite"/>
    </source>
</evidence>
<organism evidence="3 4">
    <name type="scientific">Prymnesium parvum</name>
    <name type="common">Toxic golden alga</name>
    <dbReference type="NCBI Taxonomy" id="97485"/>
    <lineage>
        <taxon>Eukaryota</taxon>
        <taxon>Haptista</taxon>
        <taxon>Haptophyta</taxon>
        <taxon>Prymnesiophyceae</taxon>
        <taxon>Prymnesiales</taxon>
        <taxon>Prymnesiaceae</taxon>
        <taxon>Prymnesium</taxon>
    </lineage>
</organism>
<feature type="chain" id="PRO_5044313822" description="COMM domain-containing protein 3" evidence="2">
    <location>
        <begin position="19"/>
        <end position="350"/>
    </location>
</feature>
<feature type="compositionally biased region" description="Gly residues" evidence="1">
    <location>
        <begin position="325"/>
        <end position="337"/>
    </location>
</feature>
<dbReference type="Proteomes" id="UP001515480">
    <property type="component" value="Unassembled WGS sequence"/>
</dbReference>
<sequence>MLAALAACALATLQEAFAALAACEGEAAQAQLAARLASLRSEDAVRALPAALALLEQKALLALQDALALPGTALRLVGLARRPRLDGCDATLLVCASDGGFRCAVEASCAASPSAPRDLFAVRLHALRPREGCAPPPREPCARTPREPLDAPLTAEKLGQTIARAHRAHAELLSRDASMAAAARELGDSALADLPYSALSFLLIAIKNLSCAALDARDWAGAELAVGTALDLEAQARPRGLDVEETMVAVRSVVSELFLVRAALKRGQGDGEGARHAARHAARLNLTVEVSDRKLRLATTRQQRAAPRDVAGLAAEEVVRLQARYGGGGRGGRGGQGLFCSKEEPRSGFD</sequence>
<comment type="caution">
    <text evidence="3">The sequence shown here is derived from an EMBL/GenBank/DDBJ whole genome shotgun (WGS) entry which is preliminary data.</text>
</comment>